<dbReference type="Pfam" id="PF20182">
    <property type="entry name" value="DUF6545"/>
    <property type="match status" value="1"/>
</dbReference>
<keyword evidence="1" id="KW-0812">Transmembrane</keyword>
<feature type="transmembrane region" description="Helical" evidence="1">
    <location>
        <begin position="77"/>
        <end position="96"/>
    </location>
</feature>
<organism evidence="3">
    <name type="scientific">Streptomyces sp. NRRL 30471</name>
    <dbReference type="NCBI Taxonomy" id="996287"/>
    <lineage>
        <taxon>Bacteria</taxon>
        <taxon>Bacillati</taxon>
        <taxon>Actinomycetota</taxon>
        <taxon>Actinomycetes</taxon>
        <taxon>Kitasatosporales</taxon>
        <taxon>Streptomycetaceae</taxon>
        <taxon>Streptomyces</taxon>
    </lineage>
</organism>
<keyword evidence="1" id="KW-0472">Membrane</keyword>
<dbReference type="InterPro" id="IPR046675">
    <property type="entry name" value="DUF6545"/>
</dbReference>
<evidence type="ECO:0000256" key="1">
    <source>
        <dbReference type="SAM" id="Phobius"/>
    </source>
</evidence>
<name>F2WUE7_9ACTN</name>
<feature type="transmembrane region" description="Helical" evidence="1">
    <location>
        <begin position="12"/>
        <end position="28"/>
    </location>
</feature>
<gene>
    <name evidence="3" type="primary">mur35</name>
</gene>
<keyword evidence="1" id="KW-1133">Transmembrane helix</keyword>
<reference evidence="3" key="1">
    <citation type="journal article" date="2011" name="Mol. Biosyst.">
        <title>Identification of the gene cluster involved in muraymycin biosynthesis from Streptomyces sp. NRRL 30471.</title>
        <authorList>
            <person name="Cheng L."/>
            <person name="Chen W."/>
            <person name="Zhai L."/>
            <person name="Xu D."/>
            <person name="Huang T."/>
            <person name="Lin S."/>
            <person name="Zhou X."/>
            <person name="Deng Z."/>
        </authorList>
    </citation>
    <scope>NUCLEOTIDE SEQUENCE</scope>
    <source>
        <strain evidence="3">NRRL 30471</strain>
    </source>
</reference>
<dbReference type="AlphaFoldDB" id="F2WUE7"/>
<feature type="transmembrane region" description="Helical" evidence="1">
    <location>
        <begin position="40"/>
        <end position="65"/>
    </location>
</feature>
<proteinExistence type="predicted"/>
<evidence type="ECO:0000313" key="3">
    <source>
        <dbReference type="EMBL" id="ADZ45347.1"/>
    </source>
</evidence>
<feature type="transmembrane region" description="Helical" evidence="1">
    <location>
        <begin position="176"/>
        <end position="199"/>
    </location>
</feature>
<feature type="transmembrane region" description="Helical" evidence="1">
    <location>
        <begin position="103"/>
        <end position="122"/>
    </location>
</feature>
<feature type="domain" description="DUF6545" evidence="2">
    <location>
        <begin position="241"/>
        <end position="375"/>
    </location>
</feature>
<dbReference type="NCBIfam" id="NF042915">
    <property type="entry name" value="MAB_1171c_fam"/>
    <property type="match status" value="1"/>
</dbReference>
<dbReference type="InterPro" id="IPR050039">
    <property type="entry name" value="MAB_1171c-like"/>
</dbReference>
<feature type="transmembrane region" description="Helical" evidence="1">
    <location>
        <begin position="142"/>
        <end position="164"/>
    </location>
</feature>
<feature type="transmembrane region" description="Helical" evidence="1">
    <location>
        <begin position="211"/>
        <end position="230"/>
    </location>
</feature>
<accession>F2WUE7</accession>
<evidence type="ECO:0000259" key="2">
    <source>
        <dbReference type="Pfam" id="PF20182"/>
    </source>
</evidence>
<protein>
    <submittedName>
        <fullName evidence="3">Putative regulator component</fullName>
    </submittedName>
</protein>
<dbReference type="EMBL" id="HQ257512">
    <property type="protein sequence ID" value="ADZ45347.1"/>
    <property type="molecule type" value="Genomic_DNA"/>
</dbReference>
<sequence>MANDLAELGSRLGHFSLIVLWIAILLRSPSGIRSPHQRGLWLAAVFAATAMTLDLMATASFALHVSGLTHPVTLTKNLIGVLSAGAVLHFVAATFYGRRLRNGLCCSTGVVVAVLLALDLTAPRHPRHSVSGGAVAVPSLTYWLLLITTHLTANAVCFFMCWQYGRRTETRSLTIALRLFGMGTAFIGAFWFISLMNLWCDGKWSAPSMQLLMSLHSLFRAAAILVPTFLSIGHSASDIATAWRLWPLWHDLIRAVPHVALAKPRARLLELVWPQVPRDLLVYRRLIETRDAILALNEYVGPTVPRSARNYVRNRAVPPASVDATVLACVVRSSRNAKLAGRPPEKHQLDLFAIGGGDLEGEKAFLLQMARAYESDPVRRFDHSRPSVLPVDEP</sequence>